<dbReference type="RefSeq" id="XP_023932673.1">
    <property type="nucleotide sequence ID" value="XM_024076905.1"/>
</dbReference>
<proteinExistence type="predicted"/>
<evidence type="ECO:0000259" key="1">
    <source>
        <dbReference type="Pfam" id="PF18738"/>
    </source>
</evidence>
<dbReference type="KEGG" id="lak:106174290"/>
<evidence type="ECO:0000313" key="2">
    <source>
        <dbReference type="Proteomes" id="UP000085678"/>
    </source>
</evidence>
<protein>
    <submittedName>
        <fullName evidence="3">Uncharacterized protein LOC106174290</fullName>
    </submittedName>
</protein>
<keyword evidence="2" id="KW-1185">Reference proteome</keyword>
<name>A0A2R2MRA3_LINAN</name>
<dbReference type="InParanoid" id="A0A2R2MRA3"/>
<dbReference type="GeneID" id="106174290"/>
<dbReference type="AlphaFoldDB" id="A0A2R2MRA3"/>
<gene>
    <name evidence="3" type="primary">LOC106174290</name>
</gene>
<accession>A0A2R2MRA3</accession>
<organism evidence="2 3">
    <name type="scientific">Lingula anatina</name>
    <name type="common">Brachiopod</name>
    <name type="synonym">Lingula unguis</name>
    <dbReference type="NCBI Taxonomy" id="7574"/>
    <lineage>
        <taxon>Eukaryota</taxon>
        <taxon>Metazoa</taxon>
        <taxon>Spiralia</taxon>
        <taxon>Lophotrochozoa</taxon>
        <taxon>Brachiopoda</taxon>
        <taxon>Linguliformea</taxon>
        <taxon>Lingulata</taxon>
        <taxon>Lingulida</taxon>
        <taxon>Linguloidea</taxon>
        <taxon>Lingulidae</taxon>
        <taxon>Lingula</taxon>
    </lineage>
</organism>
<dbReference type="Proteomes" id="UP000085678">
    <property type="component" value="Unplaced"/>
</dbReference>
<dbReference type="Pfam" id="PF18738">
    <property type="entry name" value="HEPN_DZIP3"/>
    <property type="match status" value="1"/>
</dbReference>
<reference evidence="3" key="1">
    <citation type="submission" date="2025-08" db="UniProtKB">
        <authorList>
            <consortium name="RefSeq"/>
        </authorList>
    </citation>
    <scope>IDENTIFICATION</scope>
    <source>
        <tissue evidence="3">Gonads</tissue>
    </source>
</reference>
<dbReference type="InterPro" id="IPR041249">
    <property type="entry name" value="HEPN_DZIP3"/>
</dbReference>
<feature type="domain" description="DZIP3-like HEPN" evidence="1">
    <location>
        <begin position="34"/>
        <end position="164"/>
    </location>
</feature>
<dbReference type="OrthoDB" id="5978325at2759"/>
<sequence length="184" mass="21424">MEYFAKLGCLLIDHGTEGLRKYFQNHILCGQTPQQFFTTNKTDIDDLRHGRHGCKRLINKRQYDLIFPANNQPPNLKVFDITLTFLLIRQFQVGNTRPNDPVWNDPAKAAGAPQDMQDIILLKFERNSLAHRESTDITPSEFEQKWTTISSAVMRLEVLTTEEIQGKFLIKYASYVATWMRWKC</sequence>
<evidence type="ECO:0000313" key="3">
    <source>
        <dbReference type="RefSeq" id="XP_023932673.1"/>
    </source>
</evidence>